<comment type="function">
    <text evidence="7">Mechanosensitive channel that participates in the regulation of osmotic pressure changes within the cell, opening in response to stretch forces in the membrane lipid bilayer, without the need for other proteins. Contributes to normal resistance to hypoosmotic shock. Forms an ion channel of 1.0 nanosiemens conductance with a slight preference for anions.</text>
</comment>
<dbReference type="Proteomes" id="UP000001868">
    <property type="component" value="Plasmid pHLK1"/>
</dbReference>
<evidence type="ECO:0000256" key="2">
    <source>
        <dbReference type="ARBA" id="ARBA00008017"/>
    </source>
</evidence>
<feature type="compositionally biased region" description="Basic and acidic residues" evidence="8">
    <location>
        <begin position="283"/>
        <end position="292"/>
    </location>
</feature>
<keyword evidence="3" id="KW-1003">Cell membrane</keyword>
<keyword evidence="11" id="KW-0614">Plasmid</keyword>
<dbReference type="OrthoDB" id="9814206at2"/>
<evidence type="ECO:0000313" key="11">
    <source>
        <dbReference type="EMBL" id="ACG80231.1"/>
    </source>
</evidence>
<protein>
    <recommendedName>
        <fullName evidence="7">Small-conductance mechanosensitive channel</fullName>
    </recommendedName>
</protein>
<comment type="subunit">
    <text evidence="7">Homoheptamer.</text>
</comment>
<keyword evidence="12" id="KW-1185">Reference proteome</keyword>
<comment type="similarity">
    <text evidence="2 7">Belongs to the MscS (TC 1.A.23) family.</text>
</comment>
<dbReference type="InterPro" id="IPR023408">
    <property type="entry name" value="MscS_beta-dom_sf"/>
</dbReference>
<feature type="transmembrane region" description="Helical" evidence="7">
    <location>
        <begin position="104"/>
        <end position="135"/>
    </location>
</feature>
<keyword evidence="7" id="KW-0407">Ion channel</keyword>
<evidence type="ECO:0000256" key="4">
    <source>
        <dbReference type="ARBA" id="ARBA00022692"/>
    </source>
</evidence>
<dbReference type="Pfam" id="PF00924">
    <property type="entry name" value="MS_channel_2nd"/>
    <property type="match status" value="1"/>
</dbReference>
<reference evidence="11 12" key="1">
    <citation type="journal article" date="2008" name="BMC Genomics">
        <title>Complete genome of Phenylobacterium zucineum - a novel facultative intracellular bacterium isolated from human erythroleukemia cell line K562.</title>
        <authorList>
            <person name="Luo Y."/>
            <person name="Xu X."/>
            <person name="Ding Z."/>
            <person name="Liu Z."/>
            <person name="Zhang B."/>
            <person name="Yan Z."/>
            <person name="Sun J."/>
            <person name="Hu S."/>
            <person name="Hu X."/>
        </authorList>
    </citation>
    <scope>NUCLEOTIDE SEQUENCE [LARGE SCALE GENOMIC DNA]</scope>
    <source>
        <strain evidence="12">HLK1</strain>
        <plasmid evidence="12">HLK1</plasmid>
        <plasmid evidence="12">Plasmid pHLK1</plasmid>
    </source>
</reference>
<accession>B4RIQ6</accession>
<comment type="subcellular location">
    <subcellularLocation>
        <location evidence="7">Cell inner membrane</location>
        <topology evidence="7">Multi-pass membrane protein</topology>
    </subcellularLocation>
    <subcellularLocation>
        <location evidence="1">Cell membrane</location>
        <topology evidence="1">Multi-pass membrane protein</topology>
    </subcellularLocation>
</comment>
<evidence type="ECO:0000313" key="12">
    <source>
        <dbReference type="Proteomes" id="UP000001868"/>
    </source>
</evidence>
<dbReference type="GO" id="GO:0005886">
    <property type="term" value="C:plasma membrane"/>
    <property type="evidence" value="ECO:0007669"/>
    <property type="project" value="UniProtKB-SubCell"/>
</dbReference>
<evidence type="ECO:0000256" key="1">
    <source>
        <dbReference type="ARBA" id="ARBA00004651"/>
    </source>
</evidence>
<dbReference type="HOGENOM" id="CLU_037945_1_1_5"/>
<dbReference type="Gene3D" id="3.30.70.100">
    <property type="match status" value="1"/>
</dbReference>
<feature type="transmembrane region" description="Helical" evidence="7">
    <location>
        <begin position="71"/>
        <end position="92"/>
    </location>
</feature>
<evidence type="ECO:0000256" key="7">
    <source>
        <dbReference type="RuleBase" id="RU369025"/>
    </source>
</evidence>
<dbReference type="PANTHER" id="PTHR30221">
    <property type="entry name" value="SMALL-CONDUCTANCE MECHANOSENSITIVE CHANNEL"/>
    <property type="match status" value="1"/>
</dbReference>
<dbReference type="Gene3D" id="2.30.30.60">
    <property type="match status" value="1"/>
</dbReference>
<dbReference type="InterPro" id="IPR045275">
    <property type="entry name" value="MscS_archaea/bacteria_type"/>
</dbReference>
<evidence type="ECO:0000259" key="9">
    <source>
        <dbReference type="Pfam" id="PF00924"/>
    </source>
</evidence>
<evidence type="ECO:0000256" key="8">
    <source>
        <dbReference type="SAM" id="MobiDB-lite"/>
    </source>
</evidence>
<evidence type="ECO:0000256" key="3">
    <source>
        <dbReference type="ARBA" id="ARBA00022475"/>
    </source>
</evidence>
<dbReference type="KEGG" id="pzu:PHZ_p0289"/>
<dbReference type="eggNOG" id="COG0668">
    <property type="taxonomic scope" value="Bacteria"/>
</dbReference>
<keyword evidence="7" id="KW-0997">Cell inner membrane</keyword>
<proteinExistence type="inferred from homology"/>
<keyword evidence="7" id="KW-0406">Ion transport</keyword>
<keyword evidence="7" id="KW-0813">Transport</keyword>
<organism evidence="11 12">
    <name type="scientific">Phenylobacterium zucineum (strain HLK1)</name>
    <dbReference type="NCBI Taxonomy" id="450851"/>
    <lineage>
        <taxon>Bacteria</taxon>
        <taxon>Pseudomonadati</taxon>
        <taxon>Pseudomonadota</taxon>
        <taxon>Alphaproteobacteria</taxon>
        <taxon>Caulobacterales</taxon>
        <taxon>Caulobacteraceae</taxon>
        <taxon>Phenylobacterium</taxon>
    </lineage>
</organism>
<comment type="caution">
    <text evidence="7">Lacks conserved residue(s) required for the propagation of feature annotation.</text>
</comment>
<dbReference type="InterPro" id="IPR049142">
    <property type="entry name" value="MS_channel_1st"/>
</dbReference>
<dbReference type="InterPro" id="IPR011014">
    <property type="entry name" value="MscS_channel_TM-2"/>
</dbReference>
<feature type="transmembrane region" description="Helical" evidence="7">
    <location>
        <begin position="30"/>
        <end position="50"/>
    </location>
</feature>
<dbReference type="Gene3D" id="1.10.287.1260">
    <property type="match status" value="1"/>
</dbReference>
<evidence type="ECO:0000256" key="5">
    <source>
        <dbReference type="ARBA" id="ARBA00022989"/>
    </source>
</evidence>
<feature type="domain" description="Mechanosensitive ion channel MscS" evidence="9">
    <location>
        <begin position="123"/>
        <end position="188"/>
    </location>
</feature>
<keyword evidence="4 7" id="KW-0812">Transmembrane</keyword>
<evidence type="ECO:0000256" key="6">
    <source>
        <dbReference type="ARBA" id="ARBA00023136"/>
    </source>
</evidence>
<dbReference type="SUPFAM" id="SSF82861">
    <property type="entry name" value="Mechanosensitive channel protein MscS (YggB), transmembrane region"/>
    <property type="match status" value="1"/>
</dbReference>
<dbReference type="SUPFAM" id="SSF82689">
    <property type="entry name" value="Mechanosensitive channel protein MscS (YggB), C-terminal domain"/>
    <property type="match status" value="1"/>
</dbReference>
<dbReference type="SUPFAM" id="SSF50182">
    <property type="entry name" value="Sm-like ribonucleoproteins"/>
    <property type="match status" value="1"/>
</dbReference>
<sequence length="298" mass="32246">MSDVANRLAAIASPAETFAWTKLIDTAGDLAVNLAVAVLILAVTFWLAGWANRFVRAALGRVHPRRGAPDVTLQTFAGSMARNLVLVVGLVAMLQQLGVRTTSIIAVLGAASLAIGLALQGALSNVAAGVMILLFRPYRVGDIVETGGRVGRVEALDLFVTELATLDNLKVVIPNSKVFGDVVVNHTHHDRRRADVSLRLPATVDATAVMDRLRQRLREDARVLQDPAPILELTGVGEAWAELTVRPWTERENYGRLKADVLLWAKLLEKDLQSPLPATAEAEGDRPREEQRPQTALA</sequence>
<evidence type="ECO:0000259" key="10">
    <source>
        <dbReference type="Pfam" id="PF21088"/>
    </source>
</evidence>
<dbReference type="EMBL" id="CP000748">
    <property type="protein sequence ID" value="ACG80231.1"/>
    <property type="molecule type" value="Genomic_DNA"/>
</dbReference>
<keyword evidence="6 7" id="KW-0472">Membrane</keyword>
<keyword evidence="5 7" id="KW-1133">Transmembrane helix</keyword>
<gene>
    <name evidence="11" type="ordered locus">PHZ_p0289</name>
</gene>
<dbReference type="InterPro" id="IPR010920">
    <property type="entry name" value="LSM_dom_sf"/>
</dbReference>
<dbReference type="Pfam" id="PF21088">
    <property type="entry name" value="MS_channel_1st"/>
    <property type="match status" value="1"/>
</dbReference>
<dbReference type="PANTHER" id="PTHR30221:SF1">
    <property type="entry name" value="SMALL-CONDUCTANCE MECHANOSENSITIVE CHANNEL"/>
    <property type="match status" value="1"/>
</dbReference>
<dbReference type="GO" id="GO:0008381">
    <property type="term" value="F:mechanosensitive monoatomic ion channel activity"/>
    <property type="evidence" value="ECO:0007669"/>
    <property type="project" value="InterPro"/>
</dbReference>
<dbReference type="AlphaFoldDB" id="B4RIQ6"/>
<dbReference type="RefSeq" id="WP_012520527.1">
    <property type="nucleotide sequence ID" value="NC_011143.1"/>
</dbReference>
<dbReference type="InterPro" id="IPR011066">
    <property type="entry name" value="MscS_channel_C_sf"/>
</dbReference>
<name>B4RIQ6_PHEZH</name>
<dbReference type="InterPro" id="IPR006685">
    <property type="entry name" value="MscS_channel_2nd"/>
</dbReference>
<geneLocation type="plasmid" evidence="12">
    <name>pHLK1</name>
</geneLocation>
<feature type="region of interest" description="Disordered" evidence="8">
    <location>
        <begin position="274"/>
        <end position="298"/>
    </location>
</feature>
<feature type="domain" description="Mechanosensitive ion channel transmembrane helices 2/3" evidence="10">
    <location>
        <begin position="82"/>
        <end position="120"/>
    </location>
</feature>